<dbReference type="GO" id="GO:0003677">
    <property type="term" value="F:DNA binding"/>
    <property type="evidence" value="ECO:0007669"/>
    <property type="project" value="UniProtKB-KW"/>
</dbReference>
<feature type="domain" description="HTH gntR-type" evidence="6">
    <location>
        <begin position="20"/>
        <end position="88"/>
    </location>
</feature>
<dbReference type="InterPro" id="IPR000524">
    <property type="entry name" value="Tscrpt_reg_HTH_GntR"/>
</dbReference>
<dbReference type="Pfam" id="PF00155">
    <property type="entry name" value="Aminotran_1_2"/>
    <property type="match status" value="1"/>
</dbReference>
<keyword evidence="4" id="KW-0238">DNA-binding</keyword>
<dbReference type="Gene3D" id="1.10.10.10">
    <property type="entry name" value="Winged helix-like DNA-binding domain superfamily/Winged helix DNA-binding domain"/>
    <property type="match status" value="1"/>
</dbReference>
<evidence type="ECO:0000313" key="8">
    <source>
        <dbReference type="Proteomes" id="UP000295606"/>
    </source>
</evidence>
<evidence type="ECO:0000256" key="5">
    <source>
        <dbReference type="ARBA" id="ARBA00023163"/>
    </source>
</evidence>
<keyword evidence="3" id="KW-0805">Transcription regulation</keyword>
<dbReference type="InterPro" id="IPR015421">
    <property type="entry name" value="PyrdxlP-dep_Trfase_major"/>
</dbReference>
<sequence>MREILLSDLLSSALSRESDQSLQRQIYEVVRRAVLDHTLAHGQKLPSSRQLSSDLGISRITVSLAYDRLIAESYLSATTGSGTFVANTGALPRSAPEKGSVTALWRPLAKRGEQISSGSGGIPQHWGAFVPGVADASMFPFHIWKRLLARNISKVDLALSGYAADGAGYLPLRQAITSYLAISRAVVCDPEQVIVTSGTHQSIDLCARMLADVDECALVESPCHWAFPAVLEAAGLHIDALTMDENGADLAGSTINRKTRLVAVSPSHQYPTGIVMPLHRRLELLELARKHGVWILEDDYDSEFRYDSAPIASLQGLDSDGHVIYMGTFSKATFPGMRMSYIVVPKSLAARFSAACAQIYRPGQLHVQAALADLISEGHFSQNIRRMRTEYAARQQELRDAIGAELDGAVTLSEAKAGLHLFARISRPVNMETLLQVGRERDLVLRMPHFITHPESPGELSSLVLGFGGVRIEAIRPGVKRLAQAIELAATKRRR</sequence>
<evidence type="ECO:0000259" key="6">
    <source>
        <dbReference type="PROSITE" id="PS50949"/>
    </source>
</evidence>
<dbReference type="EMBL" id="SMOD01000039">
    <property type="protein sequence ID" value="TDG03550.1"/>
    <property type="molecule type" value="Genomic_DNA"/>
</dbReference>
<dbReference type="RefSeq" id="WP_133188210.1">
    <property type="nucleotide sequence ID" value="NZ_SMOD01000039.1"/>
</dbReference>
<dbReference type="PANTHER" id="PTHR46577">
    <property type="entry name" value="HTH-TYPE TRANSCRIPTIONAL REGULATORY PROTEIN GABR"/>
    <property type="match status" value="1"/>
</dbReference>
<accession>A0A4R5L789</accession>
<evidence type="ECO:0000313" key="7">
    <source>
        <dbReference type="EMBL" id="TDG03550.1"/>
    </source>
</evidence>
<protein>
    <submittedName>
        <fullName evidence="7">PLP-dependent aminotransferase family protein</fullName>
    </submittedName>
</protein>
<dbReference type="AlphaFoldDB" id="A0A4R5L789"/>
<evidence type="ECO:0000256" key="3">
    <source>
        <dbReference type="ARBA" id="ARBA00023015"/>
    </source>
</evidence>
<keyword evidence="7" id="KW-0808">Transferase</keyword>
<organism evidence="7 8">
    <name type="scientific">Paraburkholderia guartelaensis</name>
    <dbReference type="NCBI Taxonomy" id="2546446"/>
    <lineage>
        <taxon>Bacteria</taxon>
        <taxon>Pseudomonadati</taxon>
        <taxon>Pseudomonadota</taxon>
        <taxon>Betaproteobacteria</taxon>
        <taxon>Burkholderiales</taxon>
        <taxon>Burkholderiaceae</taxon>
        <taxon>Paraburkholderia</taxon>
    </lineage>
</organism>
<dbReference type="CDD" id="cd07377">
    <property type="entry name" value="WHTH_GntR"/>
    <property type="match status" value="1"/>
</dbReference>
<keyword evidence="5" id="KW-0804">Transcription</keyword>
<evidence type="ECO:0000256" key="2">
    <source>
        <dbReference type="ARBA" id="ARBA00022898"/>
    </source>
</evidence>
<evidence type="ECO:0000256" key="4">
    <source>
        <dbReference type="ARBA" id="ARBA00023125"/>
    </source>
</evidence>
<dbReference type="InterPro" id="IPR015424">
    <property type="entry name" value="PyrdxlP-dep_Trfase"/>
</dbReference>
<dbReference type="Gene3D" id="3.40.640.10">
    <property type="entry name" value="Type I PLP-dependent aspartate aminotransferase-like (Major domain)"/>
    <property type="match status" value="1"/>
</dbReference>
<dbReference type="InterPro" id="IPR036388">
    <property type="entry name" value="WH-like_DNA-bd_sf"/>
</dbReference>
<dbReference type="InterPro" id="IPR051446">
    <property type="entry name" value="HTH_trans_reg/aminotransferase"/>
</dbReference>
<name>A0A4R5L789_9BURK</name>
<gene>
    <name evidence="7" type="ORF">E1N52_34270</name>
</gene>
<dbReference type="GO" id="GO:0008483">
    <property type="term" value="F:transaminase activity"/>
    <property type="evidence" value="ECO:0007669"/>
    <property type="project" value="UniProtKB-KW"/>
</dbReference>
<reference evidence="7 8" key="1">
    <citation type="submission" date="2019-03" db="EMBL/GenBank/DDBJ databases">
        <title>Paraburkholderia sp. isolated from native Mimosa gymnas in Guartela State Park, Brazil.</title>
        <authorList>
            <person name="Paulitsch F."/>
            <person name="Hungria M."/>
            <person name="Delamuta J.R.M."/>
            <person name="Ribeiro R.A."/>
            <person name="Dall'Agnol R."/>
            <person name="Silva J.S.B."/>
        </authorList>
    </citation>
    <scope>NUCLEOTIDE SEQUENCE [LARGE SCALE GENOMIC DNA]</scope>
    <source>
        <strain evidence="7 8">CNPSo 3008</strain>
    </source>
</reference>
<dbReference type="Proteomes" id="UP000295606">
    <property type="component" value="Unassembled WGS sequence"/>
</dbReference>
<dbReference type="Pfam" id="PF00392">
    <property type="entry name" value="GntR"/>
    <property type="match status" value="1"/>
</dbReference>
<dbReference type="PROSITE" id="PS50949">
    <property type="entry name" value="HTH_GNTR"/>
    <property type="match status" value="1"/>
</dbReference>
<proteinExistence type="inferred from homology"/>
<dbReference type="InterPro" id="IPR004839">
    <property type="entry name" value="Aminotransferase_I/II_large"/>
</dbReference>
<dbReference type="OrthoDB" id="9804020at2"/>
<keyword evidence="7" id="KW-0032">Aminotransferase</keyword>
<comment type="similarity">
    <text evidence="1">In the C-terminal section; belongs to the class-I pyridoxal-phosphate-dependent aminotransferase family.</text>
</comment>
<dbReference type="InterPro" id="IPR036390">
    <property type="entry name" value="WH_DNA-bd_sf"/>
</dbReference>
<dbReference type="GO" id="GO:0030170">
    <property type="term" value="F:pyridoxal phosphate binding"/>
    <property type="evidence" value="ECO:0007669"/>
    <property type="project" value="InterPro"/>
</dbReference>
<dbReference type="PRINTS" id="PR00035">
    <property type="entry name" value="HTHGNTR"/>
</dbReference>
<dbReference type="PANTHER" id="PTHR46577:SF1">
    <property type="entry name" value="HTH-TYPE TRANSCRIPTIONAL REGULATORY PROTEIN GABR"/>
    <property type="match status" value="1"/>
</dbReference>
<comment type="caution">
    <text evidence="7">The sequence shown here is derived from an EMBL/GenBank/DDBJ whole genome shotgun (WGS) entry which is preliminary data.</text>
</comment>
<dbReference type="GO" id="GO:0003700">
    <property type="term" value="F:DNA-binding transcription factor activity"/>
    <property type="evidence" value="ECO:0007669"/>
    <property type="project" value="InterPro"/>
</dbReference>
<evidence type="ECO:0000256" key="1">
    <source>
        <dbReference type="ARBA" id="ARBA00005384"/>
    </source>
</evidence>
<dbReference type="SMART" id="SM00345">
    <property type="entry name" value="HTH_GNTR"/>
    <property type="match status" value="1"/>
</dbReference>
<dbReference type="SUPFAM" id="SSF53383">
    <property type="entry name" value="PLP-dependent transferases"/>
    <property type="match status" value="1"/>
</dbReference>
<dbReference type="SUPFAM" id="SSF46785">
    <property type="entry name" value="Winged helix' DNA-binding domain"/>
    <property type="match status" value="1"/>
</dbReference>
<dbReference type="CDD" id="cd00609">
    <property type="entry name" value="AAT_like"/>
    <property type="match status" value="1"/>
</dbReference>
<keyword evidence="2" id="KW-0663">Pyridoxal phosphate</keyword>